<name>A0A218N4B9_PROMI</name>
<evidence type="ECO:0000313" key="1">
    <source>
        <dbReference type="EMBL" id="ASF81015.1"/>
    </source>
</evidence>
<accession>A0A218N4B9</accession>
<proteinExistence type="predicted"/>
<dbReference type="Proteomes" id="UP001171165">
    <property type="component" value="Unassembled WGS sequence"/>
</dbReference>
<geneLocation type="plasmid" evidence="1">
    <name>pPM64421b</name>
</geneLocation>
<dbReference type="EMBL" id="MF150117">
    <property type="protein sequence ID" value="ASF81015.1"/>
    <property type="molecule type" value="Genomic_DNA"/>
</dbReference>
<dbReference type="RefSeq" id="WP_012368884.1">
    <property type="nucleotide sequence ID" value="NZ_BGKS01000041.1"/>
</dbReference>
<keyword evidence="1" id="KW-0614">Plasmid</keyword>
<sequence>MIKQNKILTLHELFKFCEANGVFRLVKVEENDSFVKIIICGVYQIRLNKKTQKVTLHTWFFTNLESGEWRVRKSLPNRIPCFWKNENIYNIQYWLQSAVTHVIDSIVKSNYSISGICYMYKSFYGGIETKILLEDIQPDFDTTSEMFEEKTFFYPHYLAGMSMSKMRHDICIKIMTRINAFINNETQKYASMSLSKNIWKVIDKGVFSLYGKAHFNSFVRNSILDANFLDYYKFSKQIRINDNVDYKGLWLMIGFLRKQKKSNYHYTLTGKIKDLYKELQLPESISYGDFKYMYTLKPSLIAQLIEFISLRDRYRFGINDKIKIIMKLLRQPEIKKYPTKAIFDFLETVWNGLRVEHGYTSVYRIALKWLDYHQDLYKNIGYKSVTRRWNTELNRFAHAIEWVFNTDFYIQKNQSLASIYRLSEEWVEELNHDDYDYAEISPQWNGIDIDWQSCISEMTVSEITTLEQLKKEGQEMHHCVYSYAHDCANETYRVFTIINNDERATLGISQVENHKIFKFDQVMGVSNSAVSSEIIKMSKKVLNQVNSKINKVNLINLGE</sequence>
<dbReference type="EMBL" id="ABKSPD020000023">
    <property type="protein sequence ID" value="EKW9778051.1"/>
    <property type="molecule type" value="Genomic_DNA"/>
</dbReference>
<dbReference type="AlphaFoldDB" id="A0A218N4B9"/>
<organism evidence="1">
    <name type="scientific">Proteus mirabilis</name>
    <dbReference type="NCBI Taxonomy" id="584"/>
    <lineage>
        <taxon>Bacteria</taxon>
        <taxon>Pseudomonadati</taxon>
        <taxon>Pseudomonadota</taxon>
        <taxon>Gammaproteobacteria</taxon>
        <taxon>Enterobacterales</taxon>
        <taxon>Morganellaceae</taxon>
        <taxon>Proteus</taxon>
    </lineage>
</organism>
<protein>
    <submittedName>
        <fullName evidence="2">PcfJ domain-containing protein</fullName>
    </submittedName>
</protein>
<reference evidence="1" key="1">
    <citation type="submission" date="2017-05" db="EMBL/GenBank/DDBJ databases">
        <authorList>
            <person name="Song R."/>
            <person name="Chenine A.L."/>
            <person name="Ruprecht R.M."/>
        </authorList>
    </citation>
    <scope>NUCLEOTIDE SEQUENCE</scope>
    <source>
        <strain evidence="1">A64421</strain>
        <plasmid evidence="1">pPM64421b</plasmid>
    </source>
</reference>
<reference evidence="2" key="2">
    <citation type="submission" date="2023-06" db="EMBL/GenBank/DDBJ databases">
        <authorList>
            <consortium name="Clinical and Environmental Microbiology Branch: Whole genome sequencing antimicrobial resistance pathogens in the healthcare setting"/>
        </authorList>
    </citation>
    <scope>NUCLEOTIDE SEQUENCE</scope>
    <source>
        <strain evidence="2">Microbial</strain>
    </source>
</reference>
<dbReference type="InterPro" id="IPR025586">
    <property type="entry name" value="PcfJ"/>
</dbReference>
<dbReference type="Pfam" id="PF14284">
    <property type="entry name" value="PcfJ"/>
    <property type="match status" value="1"/>
</dbReference>
<gene>
    <name evidence="1" type="ORF">PM64421b_00017</name>
    <name evidence="2" type="ORF">PW210_003938</name>
</gene>
<evidence type="ECO:0000313" key="2">
    <source>
        <dbReference type="EMBL" id="EKW9778051.1"/>
    </source>
</evidence>
<dbReference type="GeneID" id="6166524"/>